<organism evidence="1 2">
    <name type="scientific">Sphaerodactylus townsendi</name>
    <dbReference type="NCBI Taxonomy" id="933632"/>
    <lineage>
        <taxon>Eukaryota</taxon>
        <taxon>Metazoa</taxon>
        <taxon>Chordata</taxon>
        <taxon>Craniata</taxon>
        <taxon>Vertebrata</taxon>
        <taxon>Euteleostomi</taxon>
        <taxon>Lepidosauria</taxon>
        <taxon>Squamata</taxon>
        <taxon>Bifurcata</taxon>
        <taxon>Gekkota</taxon>
        <taxon>Sphaerodactylidae</taxon>
        <taxon>Sphaerodactylus</taxon>
    </lineage>
</organism>
<dbReference type="EMBL" id="CM037629">
    <property type="protein sequence ID" value="KAH7990415.1"/>
    <property type="molecule type" value="Genomic_DNA"/>
</dbReference>
<dbReference type="Proteomes" id="UP000827872">
    <property type="component" value="Linkage Group LG16"/>
</dbReference>
<keyword evidence="2" id="KW-1185">Reference proteome</keyword>
<sequence length="156" mass="18130">MCHKDLYNMFRDRARCSSICWDSNIPQSILSGEADLGSMEGRRQEAVKRCIHVHYALMLELKRDWERLAHRKKVDVSHYKFMYMNQLALPVHPRLRVVPAFSEGTVSLQTQSCFQSTWHSNAQHLSLGLLDRLGSEALFPPKQSPLQVCIDFCPWR</sequence>
<accession>A0ACB8EDB2</accession>
<proteinExistence type="predicted"/>
<evidence type="ECO:0000313" key="2">
    <source>
        <dbReference type="Proteomes" id="UP000827872"/>
    </source>
</evidence>
<evidence type="ECO:0000313" key="1">
    <source>
        <dbReference type="EMBL" id="KAH7990415.1"/>
    </source>
</evidence>
<protein>
    <submittedName>
        <fullName evidence="1">Uncharacterized protein</fullName>
    </submittedName>
</protein>
<gene>
    <name evidence="1" type="ORF">K3G42_006944</name>
</gene>
<name>A0ACB8EDB2_9SAUR</name>
<comment type="caution">
    <text evidence="1">The sequence shown here is derived from an EMBL/GenBank/DDBJ whole genome shotgun (WGS) entry which is preliminary data.</text>
</comment>
<reference evidence="1" key="1">
    <citation type="submission" date="2021-08" db="EMBL/GenBank/DDBJ databases">
        <title>The first chromosome-level gecko genome reveals the dynamic sex chromosomes of Neotropical dwarf geckos (Sphaerodactylidae: Sphaerodactylus).</title>
        <authorList>
            <person name="Pinto B.J."/>
            <person name="Keating S.E."/>
            <person name="Gamble T."/>
        </authorList>
    </citation>
    <scope>NUCLEOTIDE SEQUENCE</scope>
    <source>
        <strain evidence="1">TG3544</strain>
    </source>
</reference>